<comment type="caution">
    <text evidence="2">The sequence shown here is derived from an EMBL/GenBank/DDBJ whole genome shotgun (WGS) entry which is preliminary data.</text>
</comment>
<accession>A0A4Y1ZIH7</accession>
<sequence>MVMGWNWRKALKNRKTVFVFMVLIMMTAFFAGRHVYYRHQAEKKLDEFIAAYPFPKGKVTIDKLYQPMKEAHAYVKEVHINRKPDNYYVFSYSRDDRKVDLSGVLDHGEWFGMDDALYQKLDYQPSQEFIKKYKHQ</sequence>
<gene>
    <name evidence="2" type="ORF">NBRC111894_4374</name>
</gene>
<dbReference type="AlphaFoldDB" id="A0A4Y1ZIH7"/>
<evidence type="ECO:0000313" key="2">
    <source>
        <dbReference type="EMBL" id="GAY78820.1"/>
    </source>
</evidence>
<dbReference type="EMBL" id="BEXB01000063">
    <property type="protein sequence ID" value="GAY78820.1"/>
    <property type="molecule type" value="Genomic_DNA"/>
</dbReference>
<dbReference type="Proteomes" id="UP000319716">
    <property type="component" value="Unassembled WGS sequence"/>
</dbReference>
<proteinExistence type="predicted"/>
<protein>
    <recommendedName>
        <fullName evidence="4">DUF3139 domain-containing protein</fullName>
    </recommendedName>
</protein>
<keyword evidence="1" id="KW-0812">Transmembrane</keyword>
<evidence type="ECO:0000313" key="3">
    <source>
        <dbReference type="Proteomes" id="UP000319716"/>
    </source>
</evidence>
<evidence type="ECO:0008006" key="4">
    <source>
        <dbReference type="Google" id="ProtNLM"/>
    </source>
</evidence>
<keyword evidence="1" id="KW-1133">Transmembrane helix</keyword>
<organism evidence="2 3">
    <name type="scientific">Sporolactobacillus inulinus</name>
    <dbReference type="NCBI Taxonomy" id="2078"/>
    <lineage>
        <taxon>Bacteria</taxon>
        <taxon>Bacillati</taxon>
        <taxon>Bacillota</taxon>
        <taxon>Bacilli</taxon>
        <taxon>Bacillales</taxon>
        <taxon>Sporolactobacillaceae</taxon>
        <taxon>Sporolactobacillus</taxon>
    </lineage>
</organism>
<reference evidence="2 3" key="1">
    <citation type="submission" date="2017-11" db="EMBL/GenBank/DDBJ databases">
        <title>Draft Genome Sequence of Sporolactobacillus inulinus NBRC 111894 Isolated from Koso, a Japanese Sugar-Vegetable Fermented Beverage.</title>
        <authorList>
            <person name="Chiou T.Y."/>
            <person name="Oshima K."/>
            <person name="Suda W."/>
            <person name="Hattori M."/>
            <person name="Takahashi T."/>
        </authorList>
    </citation>
    <scope>NUCLEOTIDE SEQUENCE [LARGE SCALE GENOMIC DNA]</scope>
    <source>
        <strain evidence="2 3">NBRC111894</strain>
    </source>
</reference>
<name>A0A4Y1ZIH7_9BACL</name>
<keyword evidence="1" id="KW-0472">Membrane</keyword>
<feature type="transmembrane region" description="Helical" evidence="1">
    <location>
        <begin position="16"/>
        <end position="36"/>
    </location>
</feature>
<evidence type="ECO:0000256" key="1">
    <source>
        <dbReference type="SAM" id="Phobius"/>
    </source>
</evidence>